<evidence type="ECO:0000313" key="1">
    <source>
        <dbReference type="EMBL" id="ERI08806.1"/>
    </source>
</evidence>
<gene>
    <name evidence="1" type="ORF">HMPREF0083_03088</name>
</gene>
<reference evidence="1 2" key="1">
    <citation type="submission" date="2013-08" db="EMBL/GenBank/DDBJ databases">
        <authorList>
            <person name="Weinstock G."/>
            <person name="Sodergren E."/>
            <person name="Wylie T."/>
            <person name="Fulton L."/>
            <person name="Fulton R."/>
            <person name="Fronick C."/>
            <person name="O'Laughlin M."/>
            <person name="Godfrey J."/>
            <person name="Miner T."/>
            <person name="Herter B."/>
            <person name="Appelbaum E."/>
            <person name="Cordes M."/>
            <person name="Lek S."/>
            <person name="Wollam A."/>
            <person name="Pepin K.H."/>
            <person name="Palsikar V.B."/>
            <person name="Mitreva M."/>
            <person name="Wilson R.K."/>
        </authorList>
    </citation>
    <scope>NUCLEOTIDE SEQUENCE [LARGE SCALE GENOMIC DNA]</scope>
    <source>
        <strain evidence="1 2">ATCC 12856</strain>
    </source>
</reference>
<dbReference type="AlphaFoldDB" id="U1YDH0"/>
<sequence>MYKLYLIFWHDNVIDWRQQSRRKKKGMQQHKFLFLGNEIGWHGHCQNEDRDRADKPCLFSVFTMFGVLL</sequence>
<evidence type="ECO:0000313" key="2">
    <source>
        <dbReference type="Proteomes" id="UP000016511"/>
    </source>
</evidence>
<organism evidence="1 2">
    <name type="scientific">Aneurinibacillus aneurinilyticus ATCC 12856</name>
    <dbReference type="NCBI Taxonomy" id="649747"/>
    <lineage>
        <taxon>Bacteria</taxon>
        <taxon>Bacillati</taxon>
        <taxon>Bacillota</taxon>
        <taxon>Bacilli</taxon>
        <taxon>Bacillales</taxon>
        <taxon>Paenibacillaceae</taxon>
        <taxon>Aneurinibacillus group</taxon>
        <taxon>Aneurinibacillus</taxon>
    </lineage>
</organism>
<protein>
    <submittedName>
        <fullName evidence="1">Uncharacterized protein</fullName>
    </submittedName>
</protein>
<keyword evidence="2" id="KW-1185">Reference proteome</keyword>
<proteinExistence type="predicted"/>
<dbReference type="Proteomes" id="UP000016511">
    <property type="component" value="Unassembled WGS sequence"/>
</dbReference>
<accession>U1YDH0</accession>
<dbReference type="EMBL" id="AWSJ01000189">
    <property type="protein sequence ID" value="ERI08806.1"/>
    <property type="molecule type" value="Genomic_DNA"/>
</dbReference>
<dbReference type="HOGENOM" id="CLU_2766847_0_0_9"/>
<name>U1YDH0_ANEAE</name>
<comment type="caution">
    <text evidence="1">The sequence shown here is derived from an EMBL/GenBank/DDBJ whole genome shotgun (WGS) entry which is preliminary data.</text>
</comment>
<dbReference type="STRING" id="649747.HMPREF0083_03088"/>